<evidence type="ECO:0000259" key="8">
    <source>
        <dbReference type="Pfam" id="PF01385"/>
    </source>
</evidence>
<keyword evidence="5" id="KW-0862">Zinc</keyword>
<evidence type="ECO:0000256" key="3">
    <source>
        <dbReference type="ARBA" id="ARBA00022578"/>
    </source>
</evidence>
<evidence type="ECO:0000313" key="12">
    <source>
        <dbReference type="Proteomes" id="UP000241120"/>
    </source>
</evidence>
<sequence>MRVRAYRFRAYTSKTTARVLKTQLEVACKLYNALLHAEQEEYEKNKRTMSMNELRQLALDLRKQNPEFQVLHSQVAQQVADRFYHARQRFFEGLANKPKKKKPHQYLSLVYPQSGWKLSNTREVGQGKNKKRKARLRLSKIGFFTLVMHRELPLEQVSQVCVKLNPSGRIHVIFLVEEPEAEEEQQSSKEPKNAVGVDLGITRLATLSDGRFLENPKPLERSLERIRTIQRMLSRKKFLSKNWLKTKRRLAKRHEHVKDFRRDLFFKLGALLAQEYDLLVLEDLDTEGLIQKGETRTRRMRLYDSSFSELRRCLEWVFQKQGKTVLAVSAYNSSRECFLCGRINQNLSLEDRVFHCPYCGFTLDRDLNASLVLLKRAGWVPPGVPAELRPLPPLPSLGLGRHGVAMKQEAPSVRAG</sequence>
<dbReference type="InterPro" id="IPR001959">
    <property type="entry name" value="Transposase"/>
</dbReference>
<dbReference type="PANTHER" id="PTHR30405:SF11">
    <property type="entry name" value="RNA-GUIDED DNA ENDONUCLEASE RV2885C-RELATED"/>
    <property type="match status" value="1"/>
</dbReference>
<protein>
    <recommendedName>
        <fullName evidence="13">Transposase</fullName>
    </recommendedName>
</protein>
<evidence type="ECO:0000256" key="6">
    <source>
        <dbReference type="ARBA" id="ARBA00023125"/>
    </source>
</evidence>
<feature type="domain" description="Probable transposase IS891/IS1136/IS1341" evidence="8">
    <location>
        <begin position="183"/>
        <end position="290"/>
    </location>
</feature>
<evidence type="ECO:0000313" key="11">
    <source>
        <dbReference type="EMBL" id="PSN98481.1"/>
    </source>
</evidence>
<feature type="domain" description="Transposase putative helix-turn-helix" evidence="10">
    <location>
        <begin position="1"/>
        <end position="46"/>
    </location>
</feature>
<evidence type="ECO:0000259" key="10">
    <source>
        <dbReference type="Pfam" id="PF12323"/>
    </source>
</evidence>
<dbReference type="NCBIfam" id="NF040570">
    <property type="entry name" value="guided_TnpB"/>
    <property type="match status" value="1"/>
</dbReference>
<gene>
    <name evidence="11" type="ORF">B9Q05_12720</name>
</gene>
<dbReference type="GO" id="GO:0006310">
    <property type="term" value="P:DNA recombination"/>
    <property type="evidence" value="ECO:0007669"/>
    <property type="project" value="UniProtKB-KW"/>
</dbReference>
<evidence type="ECO:0000256" key="1">
    <source>
        <dbReference type="ARBA" id="ARBA00008761"/>
    </source>
</evidence>
<dbReference type="GO" id="GO:0003677">
    <property type="term" value="F:DNA binding"/>
    <property type="evidence" value="ECO:0007669"/>
    <property type="project" value="UniProtKB-KW"/>
</dbReference>
<accession>A0A2R6BIP3</accession>
<comment type="similarity">
    <text evidence="1">In the C-terminal section; belongs to the transposase 35 family.</text>
</comment>
<keyword evidence="7" id="KW-0233">DNA recombination</keyword>
<reference evidence="11 12" key="1">
    <citation type="submission" date="2017-04" db="EMBL/GenBank/DDBJ databases">
        <title>Novel microbial lineages endemic to geothermal iron-oxide mats fill important gaps in the evolutionary history of Archaea.</title>
        <authorList>
            <person name="Jay Z.J."/>
            <person name="Beam J.P."/>
            <person name="Dlakic M."/>
            <person name="Rusch D.B."/>
            <person name="Kozubal M.A."/>
            <person name="Inskeep W.P."/>
        </authorList>
    </citation>
    <scope>NUCLEOTIDE SEQUENCE [LARGE SCALE GENOMIC DNA]</scope>
    <source>
        <strain evidence="11">ECH_B_1</strain>
    </source>
</reference>
<dbReference type="InterPro" id="IPR010095">
    <property type="entry name" value="Cas12f1-like_TNB"/>
</dbReference>
<dbReference type="AlphaFoldDB" id="A0A2R6BIP3"/>
<keyword evidence="6" id="KW-0238">DNA-binding</keyword>
<dbReference type="InterPro" id="IPR051399">
    <property type="entry name" value="RNA-guided_DNA_endo/Transpos"/>
</dbReference>
<comment type="similarity">
    <text evidence="2">In the N-terminal section; belongs to the transposase 2 family.</text>
</comment>
<dbReference type="Pfam" id="PF12323">
    <property type="entry name" value="HTH_OrfB_IS605"/>
    <property type="match status" value="1"/>
</dbReference>
<organism evidence="11 12">
    <name type="scientific">Candidatus Marsarchaeota G2 archaeon ECH_B_1</name>
    <dbReference type="NCBI Taxonomy" id="1978159"/>
    <lineage>
        <taxon>Archaea</taxon>
        <taxon>Candidatus Marsarchaeota</taxon>
        <taxon>Candidatus Marsarchaeota group 2</taxon>
    </lineage>
</organism>
<dbReference type="EMBL" id="NEXG01000058">
    <property type="protein sequence ID" value="PSN98481.1"/>
    <property type="molecule type" value="Genomic_DNA"/>
</dbReference>
<dbReference type="PANTHER" id="PTHR30405">
    <property type="entry name" value="TRANSPOSASE"/>
    <property type="match status" value="1"/>
</dbReference>
<keyword evidence="4" id="KW-0479">Metal-binding</keyword>
<evidence type="ECO:0000259" key="9">
    <source>
        <dbReference type="Pfam" id="PF07282"/>
    </source>
</evidence>
<evidence type="ECO:0000256" key="5">
    <source>
        <dbReference type="ARBA" id="ARBA00022833"/>
    </source>
</evidence>
<feature type="domain" description="Cas12f1-like TNB" evidence="9">
    <location>
        <begin position="307"/>
        <end position="372"/>
    </location>
</feature>
<keyword evidence="3" id="KW-0815">Transposition</keyword>
<comment type="caution">
    <text evidence="11">The sequence shown here is derived from an EMBL/GenBank/DDBJ whole genome shotgun (WGS) entry which is preliminary data.</text>
</comment>
<dbReference type="Pfam" id="PF07282">
    <property type="entry name" value="Cas12f1-like_TNB"/>
    <property type="match status" value="1"/>
</dbReference>
<evidence type="ECO:0008006" key="13">
    <source>
        <dbReference type="Google" id="ProtNLM"/>
    </source>
</evidence>
<name>A0A2R6BIP3_9ARCH</name>
<evidence type="ECO:0000256" key="4">
    <source>
        <dbReference type="ARBA" id="ARBA00022723"/>
    </source>
</evidence>
<evidence type="ECO:0000256" key="2">
    <source>
        <dbReference type="ARBA" id="ARBA00011044"/>
    </source>
</evidence>
<dbReference type="Proteomes" id="UP000241120">
    <property type="component" value="Unassembled WGS sequence"/>
</dbReference>
<proteinExistence type="inferred from homology"/>
<dbReference type="InterPro" id="IPR021027">
    <property type="entry name" value="Transposase_put_HTH"/>
</dbReference>
<dbReference type="Pfam" id="PF01385">
    <property type="entry name" value="OrfB_IS605"/>
    <property type="match status" value="1"/>
</dbReference>
<dbReference type="GO" id="GO:0032196">
    <property type="term" value="P:transposition"/>
    <property type="evidence" value="ECO:0007669"/>
    <property type="project" value="UniProtKB-KW"/>
</dbReference>
<evidence type="ECO:0000256" key="7">
    <source>
        <dbReference type="ARBA" id="ARBA00023172"/>
    </source>
</evidence>